<feature type="domain" description="RNase H type-1" evidence="1">
    <location>
        <begin position="4"/>
        <end position="111"/>
    </location>
</feature>
<dbReference type="Proteomes" id="UP000796880">
    <property type="component" value="Unassembled WGS sequence"/>
</dbReference>
<dbReference type="OrthoDB" id="1436421at2759"/>
<proteinExistence type="predicted"/>
<organism evidence="2 3">
    <name type="scientific">Rhamnella rubrinervis</name>
    <dbReference type="NCBI Taxonomy" id="2594499"/>
    <lineage>
        <taxon>Eukaryota</taxon>
        <taxon>Viridiplantae</taxon>
        <taxon>Streptophyta</taxon>
        <taxon>Embryophyta</taxon>
        <taxon>Tracheophyta</taxon>
        <taxon>Spermatophyta</taxon>
        <taxon>Magnoliopsida</taxon>
        <taxon>eudicotyledons</taxon>
        <taxon>Gunneridae</taxon>
        <taxon>Pentapetalae</taxon>
        <taxon>rosids</taxon>
        <taxon>fabids</taxon>
        <taxon>Rosales</taxon>
        <taxon>Rhamnaceae</taxon>
        <taxon>rhamnoid group</taxon>
        <taxon>Rhamneae</taxon>
        <taxon>Rhamnella</taxon>
    </lineage>
</organism>
<evidence type="ECO:0000313" key="2">
    <source>
        <dbReference type="EMBL" id="KAF3447931.1"/>
    </source>
</evidence>
<protein>
    <recommendedName>
        <fullName evidence="1">RNase H type-1 domain-containing protein</fullName>
    </recommendedName>
</protein>
<dbReference type="InterPro" id="IPR036397">
    <property type="entry name" value="RNaseH_sf"/>
</dbReference>
<comment type="caution">
    <text evidence="2">The sequence shown here is derived from an EMBL/GenBank/DDBJ whole genome shotgun (WGS) entry which is preliminary data.</text>
</comment>
<dbReference type="InterPro" id="IPR002156">
    <property type="entry name" value="RNaseH_domain"/>
</dbReference>
<dbReference type="PANTHER" id="PTHR47723">
    <property type="entry name" value="OS05G0353850 PROTEIN"/>
    <property type="match status" value="1"/>
</dbReference>
<dbReference type="CDD" id="cd06222">
    <property type="entry name" value="RNase_H_like"/>
    <property type="match status" value="1"/>
</dbReference>
<name>A0A8K0H8K3_9ROSA</name>
<dbReference type="EMBL" id="VOIH02000004">
    <property type="protein sequence ID" value="KAF3447931.1"/>
    <property type="molecule type" value="Genomic_DNA"/>
</dbReference>
<evidence type="ECO:0000259" key="1">
    <source>
        <dbReference type="Pfam" id="PF13456"/>
    </source>
</evidence>
<reference evidence="2" key="1">
    <citation type="submission" date="2020-03" db="EMBL/GenBank/DDBJ databases">
        <title>A high-quality chromosome-level genome assembly of a woody plant with both climbing and erect habits, Rhamnella rubrinervis.</title>
        <authorList>
            <person name="Lu Z."/>
            <person name="Yang Y."/>
            <person name="Zhu X."/>
            <person name="Sun Y."/>
        </authorList>
    </citation>
    <scope>NUCLEOTIDE SEQUENCE</scope>
    <source>
        <strain evidence="2">BYM</strain>
        <tissue evidence="2">Leaf</tissue>
    </source>
</reference>
<dbReference type="GO" id="GO:0003676">
    <property type="term" value="F:nucleic acid binding"/>
    <property type="evidence" value="ECO:0007669"/>
    <property type="project" value="InterPro"/>
</dbReference>
<dbReference type="InterPro" id="IPR044730">
    <property type="entry name" value="RNase_H-like_dom_plant"/>
</dbReference>
<sequence>MERAAAMVVKDENGHLLYLASNHFCCVSPFVAEVEALRWAPEYAERCNYSRIEWEIDAKEVKKAVGSKEEPTCWYAYYSIRSIQRSFATQGWKLNWRSKNCNGVADAAAKLSLSLKTTFVFDEFALHLIPLCIMDLILAKQTDAALGLIINDSTVKIGRGTSQEFVGLMSLEGSWTDFCVVLIGFIVRNLIIKDSYMTIGRGTSPEFVGTISLDGSWTDFCVVLIGFIVRGLIIKDSIMTVGGLIINDSAMKIGRGIRKSLWV</sequence>
<dbReference type="GO" id="GO:0004523">
    <property type="term" value="F:RNA-DNA hybrid ribonuclease activity"/>
    <property type="evidence" value="ECO:0007669"/>
    <property type="project" value="InterPro"/>
</dbReference>
<accession>A0A8K0H8K3</accession>
<keyword evidence="3" id="KW-1185">Reference proteome</keyword>
<dbReference type="AlphaFoldDB" id="A0A8K0H8K3"/>
<gene>
    <name evidence="2" type="ORF">FNV43_RR08638</name>
</gene>
<dbReference type="PANTHER" id="PTHR47723:SF19">
    <property type="entry name" value="POLYNUCLEOTIDYL TRANSFERASE, RIBONUCLEASE H-LIKE SUPERFAMILY PROTEIN"/>
    <property type="match status" value="1"/>
</dbReference>
<dbReference type="Gene3D" id="3.30.420.10">
    <property type="entry name" value="Ribonuclease H-like superfamily/Ribonuclease H"/>
    <property type="match status" value="1"/>
</dbReference>
<evidence type="ECO:0000313" key="3">
    <source>
        <dbReference type="Proteomes" id="UP000796880"/>
    </source>
</evidence>
<dbReference type="InterPro" id="IPR053151">
    <property type="entry name" value="RNase_H-like"/>
</dbReference>
<dbReference type="Pfam" id="PF13456">
    <property type="entry name" value="RVT_3"/>
    <property type="match status" value="1"/>
</dbReference>